<evidence type="ECO:0000313" key="2">
    <source>
        <dbReference type="EMBL" id="SEP73358.1"/>
    </source>
</evidence>
<keyword evidence="1" id="KW-0812">Transmembrane</keyword>
<dbReference type="EMBL" id="FOEL01000002">
    <property type="protein sequence ID" value="SEP73358.1"/>
    <property type="molecule type" value="Genomic_DNA"/>
</dbReference>
<evidence type="ECO:0000256" key="1">
    <source>
        <dbReference type="SAM" id="Phobius"/>
    </source>
</evidence>
<accession>A0A1H9ABI6</accession>
<gene>
    <name evidence="2" type="ORF">SAMN02787113_00446</name>
</gene>
<reference evidence="2 3" key="1">
    <citation type="submission" date="2016-10" db="EMBL/GenBank/DDBJ databases">
        <authorList>
            <person name="Varghese N."/>
            <person name="Submissions S."/>
        </authorList>
    </citation>
    <scope>NUCLEOTIDE SEQUENCE [LARGE SCALE GENOMIC DNA]</scope>
    <source>
        <strain evidence="2 3">TC-13</strain>
    </source>
</reference>
<dbReference type="RefSeq" id="WP_164908692.1">
    <property type="nucleotide sequence ID" value="NZ_BJOM01000035.1"/>
</dbReference>
<evidence type="ECO:0000313" key="3">
    <source>
        <dbReference type="Proteomes" id="UP000199410"/>
    </source>
</evidence>
<dbReference type="AlphaFoldDB" id="A0A1H9ABI6"/>
<sequence>MRIIHTLIGLLITFFGLALLNTTMDTAIRNRMVKVYGIILMSIGVFYLKKTAKLDK</sequence>
<organism evidence="2 3">
    <name type="scientific">Lysinibacillus fusiformis</name>
    <dbReference type="NCBI Taxonomy" id="28031"/>
    <lineage>
        <taxon>Bacteria</taxon>
        <taxon>Bacillati</taxon>
        <taxon>Bacillota</taxon>
        <taxon>Bacilli</taxon>
        <taxon>Bacillales</taxon>
        <taxon>Bacillaceae</taxon>
        <taxon>Lysinibacillus</taxon>
    </lineage>
</organism>
<comment type="caution">
    <text evidence="2">The sequence shown here is derived from an EMBL/GenBank/DDBJ whole genome shotgun (WGS) entry which is preliminary data.</text>
</comment>
<feature type="transmembrane region" description="Helical" evidence="1">
    <location>
        <begin position="32"/>
        <end position="48"/>
    </location>
</feature>
<proteinExistence type="predicted"/>
<name>A0A1H9ABI6_9BACI</name>
<keyword evidence="1" id="KW-1133">Transmembrane helix</keyword>
<dbReference type="Proteomes" id="UP000199410">
    <property type="component" value="Unassembled WGS sequence"/>
</dbReference>
<protein>
    <submittedName>
        <fullName evidence="2">Uncharacterized protein</fullName>
    </submittedName>
</protein>
<keyword evidence="1" id="KW-0472">Membrane</keyword>